<evidence type="ECO:0000256" key="1">
    <source>
        <dbReference type="SAM" id="SignalP"/>
    </source>
</evidence>
<dbReference type="EMBL" id="BAABGY010000005">
    <property type="protein sequence ID" value="GAA4323827.1"/>
    <property type="molecule type" value="Genomic_DNA"/>
</dbReference>
<feature type="chain" id="PRO_5045557821" evidence="1">
    <location>
        <begin position="19"/>
        <end position="193"/>
    </location>
</feature>
<comment type="caution">
    <text evidence="2">The sequence shown here is derived from an EMBL/GenBank/DDBJ whole genome shotgun (WGS) entry which is preliminary data.</text>
</comment>
<dbReference type="RefSeq" id="WP_345254015.1">
    <property type="nucleotide sequence ID" value="NZ_BAABGY010000005.1"/>
</dbReference>
<proteinExistence type="predicted"/>
<evidence type="ECO:0000313" key="3">
    <source>
        <dbReference type="Proteomes" id="UP001501725"/>
    </source>
</evidence>
<gene>
    <name evidence="2" type="ORF">GCM10023184_10820</name>
</gene>
<feature type="signal peptide" evidence="1">
    <location>
        <begin position="1"/>
        <end position="18"/>
    </location>
</feature>
<keyword evidence="3" id="KW-1185">Reference proteome</keyword>
<evidence type="ECO:0000313" key="2">
    <source>
        <dbReference type="EMBL" id="GAA4323827.1"/>
    </source>
</evidence>
<name>A0ABP8GGB3_9BACT</name>
<protein>
    <submittedName>
        <fullName evidence="2">Uncharacterized protein</fullName>
    </submittedName>
</protein>
<reference evidence="3" key="1">
    <citation type="journal article" date="2019" name="Int. J. Syst. Evol. Microbiol.">
        <title>The Global Catalogue of Microorganisms (GCM) 10K type strain sequencing project: providing services to taxonomists for standard genome sequencing and annotation.</title>
        <authorList>
            <consortium name="The Broad Institute Genomics Platform"/>
            <consortium name="The Broad Institute Genome Sequencing Center for Infectious Disease"/>
            <person name="Wu L."/>
            <person name="Ma J."/>
        </authorList>
    </citation>
    <scope>NUCLEOTIDE SEQUENCE [LARGE SCALE GENOMIC DNA]</scope>
    <source>
        <strain evidence="3">JCM 17919</strain>
    </source>
</reference>
<sequence>MKPVLLLIALCYCTAGHAQLSPGLDAVARRYFHLLPEGTDPQEWVKQLNAAPAVVPSPVPAPNWLFRGRFHNPRMIEGADTATLLFGRVNTYHKNISTGATVLTSSYYTYIQEYSAPGKDFTWKQWKRYCKEIVQPFLANSIWREQTSGTAGQVRVYTINDRDHADPHLRIRFGKNLRDDWFLSLEYQYNALP</sequence>
<organism evidence="2 3">
    <name type="scientific">Flaviaesturariibacter amylovorans</name>
    <dbReference type="NCBI Taxonomy" id="1084520"/>
    <lineage>
        <taxon>Bacteria</taxon>
        <taxon>Pseudomonadati</taxon>
        <taxon>Bacteroidota</taxon>
        <taxon>Chitinophagia</taxon>
        <taxon>Chitinophagales</taxon>
        <taxon>Chitinophagaceae</taxon>
        <taxon>Flaviaestuariibacter</taxon>
    </lineage>
</organism>
<dbReference type="Proteomes" id="UP001501725">
    <property type="component" value="Unassembled WGS sequence"/>
</dbReference>
<keyword evidence="1" id="KW-0732">Signal</keyword>
<accession>A0ABP8GGB3</accession>